<proteinExistence type="predicted"/>
<evidence type="ECO:0000313" key="1">
    <source>
        <dbReference type="Proteomes" id="UP000095287"/>
    </source>
</evidence>
<dbReference type="AlphaFoldDB" id="A0A1I7YEY1"/>
<accession>A0A1I7YEY1</accession>
<sequence length="76" mass="8885">MKRSQNARIALGTPVDYRINSKNVRGHHLAVLKGVTQRMLVFQLSEEKHHLAIEKRIKPDWLSRNCCDEDFAKRTE</sequence>
<reference evidence="2" key="1">
    <citation type="submission" date="2016-11" db="UniProtKB">
        <authorList>
            <consortium name="WormBaseParasite"/>
        </authorList>
    </citation>
    <scope>IDENTIFICATION</scope>
</reference>
<evidence type="ECO:0000313" key="2">
    <source>
        <dbReference type="WBParaSite" id="L893_g15703.t1"/>
    </source>
</evidence>
<dbReference type="Proteomes" id="UP000095287">
    <property type="component" value="Unplaced"/>
</dbReference>
<protein>
    <submittedName>
        <fullName evidence="2">Transcriptional regulator</fullName>
    </submittedName>
</protein>
<name>A0A1I7YEY1_9BILA</name>
<organism evidence="1 2">
    <name type="scientific">Steinernema glaseri</name>
    <dbReference type="NCBI Taxonomy" id="37863"/>
    <lineage>
        <taxon>Eukaryota</taxon>
        <taxon>Metazoa</taxon>
        <taxon>Ecdysozoa</taxon>
        <taxon>Nematoda</taxon>
        <taxon>Chromadorea</taxon>
        <taxon>Rhabditida</taxon>
        <taxon>Tylenchina</taxon>
        <taxon>Panagrolaimomorpha</taxon>
        <taxon>Strongyloidoidea</taxon>
        <taxon>Steinernematidae</taxon>
        <taxon>Steinernema</taxon>
    </lineage>
</organism>
<dbReference type="WBParaSite" id="L893_g15703.t1">
    <property type="protein sequence ID" value="L893_g15703.t1"/>
    <property type="gene ID" value="L893_g15703"/>
</dbReference>
<keyword evidence="1" id="KW-1185">Reference proteome</keyword>